<dbReference type="GeneID" id="857407"/>
<protein>
    <submittedName>
        <fullName evidence="2">Uncharacterized protein</fullName>
    </submittedName>
</protein>
<sequence length="222" mass="25968">MVVVEYIGTFIPNKLIMSDSSYTHLGPSKNKKKHLSVIPNPNTKFNDYDLGKMIFLLLILLNSISILRVMENQLYFKMFFSNEMHCPAFGSLKRCRIIIIYAKVSIICCVINAIYSYLIMINYHFFHRFALKCFAYYESPFWFFVGLEWFKLYHEVWRWTDDTGASGEFTADVIERIDANFGLYLTMSAFSAAEYQKIVFLAPLFVISREVYALVSNFLDTE</sequence>
<proteinExistence type="predicted"/>
<name>Q98RK8_GUITH</name>
<keyword evidence="1" id="KW-1133">Transmembrane helix</keyword>
<keyword evidence="1" id="KW-0812">Transmembrane</keyword>
<dbReference type="PIR" id="B90128">
    <property type="entry name" value="B90128"/>
</dbReference>
<dbReference type="EMBL" id="AF165818">
    <property type="protein sequence ID" value="AAK39920.1"/>
    <property type="molecule type" value="Genomic_DNA"/>
</dbReference>
<dbReference type="EMBL" id="AF083031">
    <property type="protein sequence ID" value="AAK39717.1"/>
    <property type="molecule type" value="Genomic_DNA"/>
</dbReference>
<keyword evidence="2" id="KW-0542">Nucleomorph</keyword>
<feature type="transmembrane region" description="Helical" evidence="1">
    <location>
        <begin position="50"/>
        <end position="70"/>
    </location>
</feature>
<geneLocation type="nucleomorph" evidence="2"/>
<dbReference type="PIR" id="A90099">
    <property type="entry name" value="A90099"/>
</dbReference>
<dbReference type="Proteomes" id="UP000242167">
    <property type="component" value="Nucleomorph 3"/>
</dbReference>
<keyword evidence="1" id="KW-0472">Membrane</keyword>
<organism evidence="2 3">
    <name type="scientific">Guillardia theta</name>
    <name type="common">Cryptophyte</name>
    <name type="synonym">Cryptomonas phi</name>
    <dbReference type="NCBI Taxonomy" id="55529"/>
    <lineage>
        <taxon>Eukaryota</taxon>
        <taxon>Cryptophyceae</taxon>
        <taxon>Pyrenomonadales</taxon>
        <taxon>Geminigeraceae</taxon>
        <taxon>Guillardia</taxon>
    </lineage>
</organism>
<reference evidence="2 3" key="1">
    <citation type="journal article" date="2001" name="Nature">
        <title>The highly reduced genome of an enslaved algal nucleus.</title>
        <authorList>
            <person name="Douglas S."/>
            <person name="Zauner S."/>
            <person name="Fraunholz M."/>
            <person name="Beaton M."/>
            <person name="Penny S."/>
            <person name="Deng L."/>
            <person name="Wu X."/>
            <person name="Reith M."/>
            <person name="Cavalier-Smith T."/>
            <person name="Maier U."/>
        </authorList>
    </citation>
    <scope>NUCLEOTIDE SEQUENCE [LARGE SCALE GENOMIC DNA]</scope>
</reference>
<feature type="transmembrane region" description="Helical" evidence="1">
    <location>
        <begin position="100"/>
        <end position="123"/>
    </location>
</feature>
<accession>Q98RK8</accession>
<dbReference type="GeneID" id="857190"/>
<dbReference type="RefSeq" id="XP_001713408.1">
    <property type="nucleotide sequence ID" value="XM_001713356.1"/>
</dbReference>
<dbReference type="AlphaFoldDB" id="Q98RK8"/>
<evidence type="ECO:0000256" key="1">
    <source>
        <dbReference type="SAM" id="Phobius"/>
    </source>
</evidence>
<evidence type="ECO:0000313" key="3">
    <source>
        <dbReference type="Proteomes" id="UP000242167"/>
    </source>
</evidence>
<evidence type="ECO:0000313" key="2">
    <source>
        <dbReference type="EMBL" id="AAK39920.1"/>
    </source>
</evidence>
<dbReference type="Proteomes" id="UP000242167">
    <property type="component" value="Nucleomorph 1"/>
</dbReference>
<dbReference type="RefSeq" id="XP_001713625.1">
    <property type="nucleotide sequence ID" value="XM_001713573.1"/>
</dbReference>
<gene>
    <name evidence="2" type="primary">orf222</name>
</gene>